<name>A0A7N0TCR0_KALFE</name>
<dbReference type="PANTHER" id="PTHR46481:SF8">
    <property type="entry name" value="ZINC FINGER BED DOMAIN-CONTAINING PROTEIN RICESLEEPER 1-LIKE"/>
    <property type="match status" value="1"/>
</dbReference>
<evidence type="ECO:0000313" key="2">
    <source>
        <dbReference type="Proteomes" id="UP000594263"/>
    </source>
</evidence>
<dbReference type="Proteomes" id="UP000594263">
    <property type="component" value="Unplaced"/>
</dbReference>
<sequence>MKNSISRIRSTVKYVRQSPSRWKKFKECVSIEKIESKSSVCLDVRTRWNLTYLMLNIAVKFESAFDRHEVIDPFYGIELASKSKSKAVNWNNARRFVCFLKHFYNLTIRVSGSKYVTSNTFLLRLVAYYII</sequence>
<dbReference type="InterPro" id="IPR052035">
    <property type="entry name" value="ZnF_BED_domain_contain"/>
</dbReference>
<dbReference type="PANTHER" id="PTHR46481">
    <property type="entry name" value="ZINC FINGER BED DOMAIN-CONTAINING PROTEIN 4"/>
    <property type="match status" value="1"/>
</dbReference>
<dbReference type="EnsemblPlants" id="Kaladp0032s0447.1.v1.1">
    <property type="protein sequence ID" value="Kaladp0032s0447.1.v1.1"/>
    <property type="gene ID" value="Kaladp0032s0447.v1.1"/>
</dbReference>
<accession>A0A7N0TCR0</accession>
<dbReference type="SUPFAM" id="SSF53098">
    <property type="entry name" value="Ribonuclease H-like"/>
    <property type="match status" value="1"/>
</dbReference>
<proteinExistence type="predicted"/>
<dbReference type="Gramene" id="Kaladp0032s0447.1.v1.1">
    <property type="protein sequence ID" value="Kaladp0032s0447.1.v1.1"/>
    <property type="gene ID" value="Kaladp0032s0447.v1.1"/>
</dbReference>
<reference evidence="1" key="1">
    <citation type="submission" date="2021-01" db="UniProtKB">
        <authorList>
            <consortium name="EnsemblPlants"/>
        </authorList>
    </citation>
    <scope>IDENTIFICATION</scope>
</reference>
<dbReference type="AlphaFoldDB" id="A0A7N0TCR0"/>
<keyword evidence="2" id="KW-1185">Reference proteome</keyword>
<organism evidence="1 2">
    <name type="scientific">Kalanchoe fedtschenkoi</name>
    <name type="common">Lavender scallops</name>
    <name type="synonym">South American air plant</name>
    <dbReference type="NCBI Taxonomy" id="63787"/>
    <lineage>
        <taxon>Eukaryota</taxon>
        <taxon>Viridiplantae</taxon>
        <taxon>Streptophyta</taxon>
        <taxon>Embryophyta</taxon>
        <taxon>Tracheophyta</taxon>
        <taxon>Spermatophyta</taxon>
        <taxon>Magnoliopsida</taxon>
        <taxon>eudicotyledons</taxon>
        <taxon>Gunneridae</taxon>
        <taxon>Pentapetalae</taxon>
        <taxon>Saxifragales</taxon>
        <taxon>Crassulaceae</taxon>
        <taxon>Kalanchoe</taxon>
    </lineage>
</organism>
<dbReference type="InterPro" id="IPR012337">
    <property type="entry name" value="RNaseH-like_sf"/>
</dbReference>
<protein>
    <submittedName>
        <fullName evidence="1">Uncharacterized protein</fullName>
    </submittedName>
</protein>
<evidence type="ECO:0000313" key="1">
    <source>
        <dbReference type="EnsemblPlants" id="Kaladp0032s0447.1.v1.1"/>
    </source>
</evidence>
<dbReference type="OMA" id="IAVKFES"/>